<dbReference type="Proteomes" id="UP000095192">
    <property type="component" value="Unassembled WGS sequence"/>
</dbReference>
<feature type="compositionally biased region" description="Polar residues" evidence="1">
    <location>
        <begin position="900"/>
        <end position="919"/>
    </location>
</feature>
<feature type="compositionally biased region" description="Polar residues" evidence="1">
    <location>
        <begin position="493"/>
        <end position="506"/>
    </location>
</feature>
<reference evidence="2 3" key="1">
    <citation type="journal article" date="2016" name="BMC Genomics">
        <title>Comparative genomics reveals Cyclospora cayetanensis possesses coccidia-like metabolism and invasion components but unique surface antigens.</title>
        <authorList>
            <person name="Liu S."/>
            <person name="Wang L."/>
            <person name="Zheng H."/>
            <person name="Xu Z."/>
            <person name="Roellig D.M."/>
            <person name="Li N."/>
            <person name="Frace M.A."/>
            <person name="Tang K."/>
            <person name="Arrowood M.J."/>
            <person name="Moss D.M."/>
            <person name="Zhang L."/>
            <person name="Feng Y."/>
            <person name="Xiao L."/>
        </authorList>
    </citation>
    <scope>NUCLEOTIDE SEQUENCE [LARGE SCALE GENOMIC DNA]</scope>
    <source>
        <strain evidence="2 3">CHN_HEN01</strain>
    </source>
</reference>
<gene>
    <name evidence="2" type="ORF">cyc_06244</name>
</gene>
<feature type="region of interest" description="Disordered" evidence="1">
    <location>
        <begin position="894"/>
        <end position="922"/>
    </location>
</feature>
<feature type="compositionally biased region" description="Basic and acidic residues" evidence="1">
    <location>
        <begin position="473"/>
        <end position="487"/>
    </location>
</feature>
<feature type="compositionally biased region" description="Basic and acidic residues" evidence="1">
    <location>
        <begin position="368"/>
        <end position="388"/>
    </location>
</feature>
<dbReference type="InParanoid" id="A0A1D3CY28"/>
<feature type="compositionally biased region" description="Polar residues" evidence="1">
    <location>
        <begin position="80"/>
        <end position="100"/>
    </location>
</feature>
<feature type="compositionally biased region" description="Polar residues" evidence="1">
    <location>
        <begin position="445"/>
        <end position="457"/>
    </location>
</feature>
<comment type="caution">
    <text evidence="2">The sequence shown here is derived from an EMBL/GenBank/DDBJ whole genome shotgun (WGS) entry which is preliminary data.</text>
</comment>
<organism evidence="2 3">
    <name type="scientific">Cyclospora cayetanensis</name>
    <dbReference type="NCBI Taxonomy" id="88456"/>
    <lineage>
        <taxon>Eukaryota</taxon>
        <taxon>Sar</taxon>
        <taxon>Alveolata</taxon>
        <taxon>Apicomplexa</taxon>
        <taxon>Conoidasida</taxon>
        <taxon>Coccidia</taxon>
        <taxon>Eucoccidiorida</taxon>
        <taxon>Eimeriorina</taxon>
        <taxon>Eimeriidae</taxon>
        <taxon>Cyclospora</taxon>
    </lineage>
</organism>
<dbReference type="AlphaFoldDB" id="A0A1D3CY28"/>
<accession>A0A1D3CY28</accession>
<protein>
    <submittedName>
        <fullName evidence="2">Uncharacterized protein</fullName>
    </submittedName>
</protein>
<proteinExistence type="predicted"/>
<keyword evidence="3" id="KW-1185">Reference proteome</keyword>
<feature type="region of interest" description="Disordered" evidence="1">
    <location>
        <begin position="368"/>
        <end position="390"/>
    </location>
</feature>
<sequence>MPQDFRGGRTGGERCALPNPVELSSVPTQEHGFCGSLSPLVKIKAARRGIFESHVCLLPRNQSAIVPTPQMFELVKQSEPDTNSSSGSYQQCATKTPLTSQRRDLGKSANNGYNETFLVLQPLDSFALQQQRRSSRVGSWCWRVTSVIESQESHANSKMKESRSDQQHERICSKDPWGDVISRIAQWLTADRLSATVLVLGGSRVSARCQRPHSLSNVNVPRNGGEREWEPCIAQRTCVAVFALAKRQRVPCIVDLLSSLSRPQRPSCAGCFFAFPPAHKAGGISREHSTHESISVSPPISAFEACSLIQEARDKMSILEKSFLSAATLFVRLELLQQHPKDSCHDASTTTTPVLHVVFFNGKGRKPQALERPKVPHYKDERSDESPATRKWAARGPLAVLCALLSSLSASDDSEAAQRAHAMQHIAPCGPPFRLYSLARERSNPSHSGDTHNSSVAGTRATFPDSMRYSSVPRRDSQWSPPDDRGLPRCFTKRQQPNLCSPSSMSTSGVSIQSCRMVGYKKGLCKLTGRRQGYASTLLAAGHSRRHRQRTARRVRTNAFSRTRDYSVGTIGRHMRQFIVTDMGESCSEDEDEQENNLHTTIDVPCLPDPVPSSHGCTELQQLRVCRETAVKDVVSAYPECSKIMTAAGQRAQGRSLRLPRMQQKGIECNGKPLPHDFKKKKQRELGHCSWEKSCTARPFSGRETDFIITNGEPPDPSAPEDISRRRCVGSIRSGPPVHANSHRPQATKRACQGRSSAAVDCLISVDNRVVPAHSECRDESDGIEQEHDLTTDATITLEPIDSSVLKVPTRTDAPTSRSSACYVGLGQGDKAKKCRTMERGTMICASSPYKEDRRYNACLTMKGISSAPIIREERIKAMPYTPRLGGFTTPKWMPHPTAIPTTDHVNLPQANSTSSARPSSRVELPYAEKQHANVPGGPCRRVRRVQPFQSQPPLHDKQRTEQIAARALVTPSFELCVEELWQQLRLIVLEQMLHALKCRREDSRSCPRDAYKQLHKKYYRRQPVRYNGRAEHLVESSRLLTSITSAGDKPVSQVQVDIASQDALPFAEKINLQVLTNIASLACSKHLSCTPQTNLPSNGTKFLSVKSKDTSKATAHNFAFLRSYSTHLAKRQQITPLSTTTKLSTSTSP</sequence>
<evidence type="ECO:0000256" key="1">
    <source>
        <dbReference type="SAM" id="MobiDB-lite"/>
    </source>
</evidence>
<feature type="region of interest" description="Disordered" evidence="1">
    <location>
        <begin position="78"/>
        <end position="105"/>
    </location>
</feature>
<dbReference type="VEuPathDB" id="ToxoDB:cyc_06244"/>
<evidence type="ECO:0000313" key="2">
    <source>
        <dbReference type="EMBL" id="OEH76098.1"/>
    </source>
</evidence>
<feature type="region of interest" description="Disordered" evidence="1">
    <location>
        <begin position="441"/>
        <end position="506"/>
    </location>
</feature>
<dbReference type="EMBL" id="JROU02001537">
    <property type="protein sequence ID" value="OEH76098.1"/>
    <property type="molecule type" value="Genomic_DNA"/>
</dbReference>
<evidence type="ECO:0000313" key="3">
    <source>
        <dbReference type="Proteomes" id="UP000095192"/>
    </source>
</evidence>
<name>A0A1D3CY28_9EIME</name>